<organism evidence="5 6">
    <name type="scientific">Pendulispora brunnea</name>
    <dbReference type="NCBI Taxonomy" id="2905690"/>
    <lineage>
        <taxon>Bacteria</taxon>
        <taxon>Pseudomonadati</taxon>
        <taxon>Myxococcota</taxon>
        <taxon>Myxococcia</taxon>
        <taxon>Myxococcales</taxon>
        <taxon>Sorangiineae</taxon>
        <taxon>Pendulisporaceae</taxon>
        <taxon>Pendulispora</taxon>
    </lineage>
</organism>
<dbReference type="SUPFAM" id="SSF48008">
    <property type="entry name" value="GntR ligand-binding domain-like"/>
    <property type="match status" value="1"/>
</dbReference>
<name>A0ABZ2JUN2_9BACT</name>
<dbReference type="InterPro" id="IPR008920">
    <property type="entry name" value="TF_FadR/GntR_C"/>
</dbReference>
<dbReference type="InterPro" id="IPR000524">
    <property type="entry name" value="Tscrpt_reg_HTH_GntR"/>
</dbReference>
<keyword evidence="3" id="KW-0804">Transcription</keyword>
<dbReference type="InterPro" id="IPR036388">
    <property type="entry name" value="WH-like_DNA-bd_sf"/>
</dbReference>
<dbReference type="InterPro" id="IPR011711">
    <property type="entry name" value="GntR_C"/>
</dbReference>
<evidence type="ECO:0000256" key="2">
    <source>
        <dbReference type="ARBA" id="ARBA00023125"/>
    </source>
</evidence>
<keyword evidence="6" id="KW-1185">Reference proteome</keyword>
<evidence type="ECO:0000313" key="5">
    <source>
        <dbReference type="EMBL" id="WXA90180.1"/>
    </source>
</evidence>
<dbReference type="InterPro" id="IPR036390">
    <property type="entry name" value="WH_DNA-bd_sf"/>
</dbReference>
<dbReference type="PANTHER" id="PTHR43537">
    <property type="entry name" value="TRANSCRIPTIONAL REGULATOR, GNTR FAMILY"/>
    <property type="match status" value="1"/>
</dbReference>
<protein>
    <submittedName>
        <fullName evidence="5">GntR family transcriptional regulator</fullName>
    </submittedName>
</protein>
<evidence type="ECO:0000313" key="6">
    <source>
        <dbReference type="Proteomes" id="UP001379533"/>
    </source>
</evidence>
<dbReference type="PROSITE" id="PS50949">
    <property type="entry name" value="HTH_GNTR"/>
    <property type="match status" value="1"/>
</dbReference>
<evidence type="ECO:0000256" key="3">
    <source>
        <dbReference type="ARBA" id="ARBA00023163"/>
    </source>
</evidence>
<sequence length="208" mass="23587">MTPEAIASELRAELMAGTLSPGAELSQVMLADRFGVSRIPIRDALRILAGEGLIEMAHRGAKVIALRPAEVREIYDLRVLLECDVLRRAARNMTSTALEEIERVRRKSDLDAGTPDWAAGDWAFHRAIYVLGDRPRQLAMIESLRRTCQMFVSAYSTMPAKKPRWLDDHRRLVEHLRRKAVDEAVLTLQEHLEGAARHLLERMTAQRT</sequence>
<feature type="domain" description="HTH gntR-type" evidence="4">
    <location>
        <begin position="1"/>
        <end position="67"/>
    </location>
</feature>
<evidence type="ECO:0000256" key="1">
    <source>
        <dbReference type="ARBA" id="ARBA00023015"/>
    </source>
</evidence>
<evidence type="ECO:0000259" key="4">
    <source>
        <dbReference type="PROSITE" id="PS50949"/>
    </source>
</evidence>
<dbReference type="Pfam" id="PF07729">
    <property type="entry name" value="FCD"/>
    <property type="match status" value="1"/>
</dbReference>
<dbReference type="SMART" id="SM00345">
    <property type="entry name" value="HTH_GNTR"/>
    <property type="match status" value="1"/>
</dbReference>
<keyword evidence="1" id="KW-0805">Transcription regulation</keyword>
<dbReference type="SMART" id="SM00895">
    <property type="entry name" value="FCD"/>
    <property type="match status" value="1"/>
</dbReference>
<proteinExistence type="predicted"/>
<dbReference type="PRINTS" id="PR00035">
    <property type="entry name" value="HTHGNTR"/>
</dbReference>
<dbReference type="PANTHER" id="PTHR43537:SF41">
    <property type="entry name" value="TRANSCRIPTIONAL REGULATORY PROTEIN"/>
    <property type="match status" value="1"/>
</dbReference>
<dbReference type="Gene3D" id="1.20.120.530">
    <property type="entry name" value="GntR ligand-binding domain-like"/>
    <property type="match status" value="1"/>
</dbReference>
<accession>A0ABZ2JUN2</accession>
<dbReference type="Proteomes" id="UP001379533">
    <property type="component" value="Chromosome"/>
</dbReference>
<gene>
    <name evidence="5" type="ORF">LZC95_27425</name>
</gene>
<dbReference type="Gene3D" id="1.10.10.10">
    <property type="entry name" value="Winged helix-like DNA-binding domain superfamily/Winged helix DNA-binding domain"/>
    <property type="match status" value="1"/>
</dbReference>
<keyword evidence="2" id="KW-0238">DNA-binding</keyword>
<dbReference type="RefSeq" id="WP_394840793.1">
    <property type="nucleotide sequence ID" value="NZ_CP089982.1"/>
</dbReference>
<reference evidence="5 6" key="1">
    <citation type="submission" date="2021-12" db="EMBL/GenBank/DDBJ databases">
        <title>Discovery of the Pendulisporaceae a myxobacterial family with distinct sporulation behavior and unique specialized metabolism.</title>
        <authorList>
            <person name="Garcia R."/>
            <person name="Popoff A."/>
            <person name="Bader C.D."/>
            <person name="Loehr J."/>
            <person name="Walesch S."/>
            <person name="Walt C."/>
            <person name="Boldt J."/>
            <person name="Bunk B."/>
            <person name="Haeckl F.J.F.P.J."/>
            <person name="Gunesch A.P."/>
            <person name="Birkelbach J."/>
            <person name="Nuebel U."/>
            <person name="Pietschmann T."/>
            <person name="Bach T."/>
            <person name="Mueller R."/>
        </authorList>
    </citation>
    <scope>NUCLEOTIDE SEQUENCE [LARGE SCALE GENOMIC DNA]</scope>
    <source>
        <strain evidence="5 6">MSr12523</strain>
    </source>
</reference>
<dbReference type="SUPFAM" id="SSF46785">
    <property type="entry name" value="Winged helix' DNA-binding domain"/>
    <property type="match status" value="1"/>
</dbReference>
<dbReference type="EMBL" id="CP089982">
    <property type="protein sequence ID" value="WXA90180.1"/>
    <property type="molecule type" value="Genomic_DNA"/>
</dbReference>
<dbReference type="Pfam" id="PF00392">
    <property type="entry name" value="GntR"/>
    <property type="match status" value="1"/>
</dbReference>